<dbReference type="InterPro" id="IPR011990">
    <property type="entry name" value="TPR-like_helical_dom_sf"/>
</dbReference>
<dbReference type="InterPro" id="IPR002885">
    <property type="entry name" value="PPR_rpt"/>
</dbReference>
<feature type="repeat" description="PPR" evidence="3">
    <location>
        <begin position="525"/>
        <end position="559"/>
    </location>
</feature>
<dbReference type="OrthoDB" id="185373at2759"/>
<dbReference type="GO" id="GO:0003723">
    <property type="term" value="F:RNA binding"/>
    <property type="evidence" value="ECO:0007669"/>
    <property type="project" value="InterPro"/>
</dbReference>
<dbReference type="FunFam" id="1.25.40.10:FF:000436">
    <property type="entry name" value="Pentatricopeptide repeat-containing protein At5g39350 family"/>
    <property type="match status" value="1"/>
</dbReference>
<dbReference type="InterPro" id="IPR046960">
    <property type="entry name" value="PPR_At4g14850-like_plant"/>
</dbReference>
<name>A0A9Q0K8M1_9MAGN</name>
<proteinExistence type="inferred from homology"/>
<dbReference type="Gene3D" id="1.25.40.10">
    <property type="entry name" value="Tetratricopeptide repeat domain"/>
    <property type="match status" value="5"/>
</dbReference>
<evidence type="ECO:0000313" key="4">
    <source>
        <dbReference type="EMBL" id="KAJ4965903.1"/>
    </source>
</evidence>
<evidence type="ECO:0000313" key="5">
    <source>
        <dbReference type="Proteomes" id="UP001141806"/>
    </source>
</evidence>
<dbReference type="AlphaFoldDB" id="A0A9Q0K8M1"/>
<feature type="repeat" description="PPR" evidence="3">
    <location>
        <begin position="323"/>
        <end position="357"/>
    </location>
</feature>
<dbReference type="FunFam" id="1.25.40.10:FF:000351">
    <property type="entry name" value="Pentatricopeptide repeat-containing protein"/>
    <property type="match status" value="1"/>
</dbReference>
<dbReference type="SUPFAM" id="SSF48452">
    <property type="entry name" value="TPR-like"/>
    <property type="match status" value="1"/>
</dbReference>
<dbReference type="Pfam" id="PF20431">
    <property type="entry name" value="E_motif"/>
    <property type="match status" value="1"/>
</dbReference>
<organism evidence="4 5">
    <name type="scientific">Protea cynaroides</name>
    <dbReference type="NCBI Taxonomy" id="273540"/>
    <lineage>
        <taxon>Eukaryota</taxon>
        <taxon>Viridiplantae</taxon>
        <taxon>Streptophyta</taxon>
        <taxon>Embryophyta</taxon>
        <taxon>Tracheophyta</taxon>
        <taxon>Spermatophyta</taxon>
        <taxon>Magnoliopsida</taxon>
        <taxon>Proteales</taxon>
        <taxon>Proteaceae</taxon>
        <taxon>Protea</taxon>
    </lineage>
</organism>
<keyword evidence="1" id="KW-0677">Repeat</keyword>
<comment type="similarity">
    <text evidence="2">Belongs to the PPR family. PCMP-E subfamily.</text>
</comment>
<evidence type="ECO:0008006" key="6">
    <source>
        <dbReference type="Google" id="ProtNLM"/>
    </source>
</evidence>
<feature type="repeat" description="PPR" evidence="3">
    <location>
        <begin position="222"/>
        <end position="256"/>
    </location>
</feature>
<dbReference type="FunFam" id="1.25.40.10:FF:000682">
    <property type="entry name" value="Pentatricopeptide repeat-containing protein At3g16610"/>
    <property type="match status" value="1"/>
</dbReference>
<evidence type="ECO:0000256" key="2">
    <source>
        <dbReference type="ARBA" id="ARBA00061659"/>
    </source>
</evidence>
<dbReference type="Pfam" id="PF13041">
    <property type="entry name" value="PPR_2"/>
    <property type="match status" value="5"/>
</dbReference>
<dbReference type="Pfam" id="PF01535">
    <property type="entry name" value="PPR"/>
    <property type="match status" value="1"/>
</dbReference>
<dbReference type="Proteomes" id="UP001141806">
    <property type="component" value="Unassembled WGS sequence"/>
</dbReference>
<evidence type="ECO:0000256" key="1">
    <source>
        <dbReference type="ARBA" id="ARBA00022737"/>
    </source>
</evidence>
<reference evidence="4" key="1">
    <citation type="journal article" date="2023" name="Plant J.">
        <title>The genome of the king protea, Protea cynaroides.</title>
        <authorList>
            <person name="Chang J."/>
            <person name="Duong T.A."/>
            <person name="Schoeman C."/>
            <person name="Ma X."/>
            <person name="Roodt D."/>
            <person name="Barker N."/>
            <person name="Li Z."/>
            <person name="Van de Peer Y."/>
            <person name="Mizrachi E."/>
        </authorList>
    </citation>
    <scope>NUCLEOTIDE SEQUENCE</scope>
    <source>
        <tissue evidence="4">Young leaves</tissue>
    </source>
</reference>
<gene>
    <name evidence="4" type="ORF">NE237_017752</name>
</gene>
<dbReference type="NCBIfam" id="TIGR00756">
    <property type="entry name" value="PPR"/>
    <property type="match status" value="7"/>
</dbReference>
<feature type="repeat" description="PPR" evidence="3">
    <location>
        <begin position="124"/>
        <end position="158"/>
    </location>
</feature>
<dbReference type="EMBL" id="JAMYWD010000007">
    <property type="protein sequence ID" value="KAJ4965903.1"/>
    <property type="molecule type" value="Genomic_DNA"/>
</dbReference>
<dbReference type="FunFam" id="1.25.40.10:FF:000196">
    <property type="entry name" value="Pentatricopeptide repeat-containing protein At4g14850"/>
    <property type="match status" value="1"/>
</dbReference>
<dbReference type="InterPro" id="IPR046848">
    <property type="entry name" value="E_motif"/>
</dbReference>
<evidence type="ECO:0000256" key="3">
    <source>
        <dbReference type="PROSITE-ProRule" id="PRU00708"/>
    </source>
</evidence>
<feature type="repeat" description="PPR" evidence="3">
    <location>
        <begin position="191"/>
        <end position="221"/>
    </location>
</feature>
<sequence>MNNVKPCIVDTLKKPGRPLSLNITKSFNELINRLSTSGAHREVLLVYSSMRRDDTPPDAYTFPSLLKACTSLGLSSLGLSIHQQTIVYGCSSDAYIGSSLIHMYSKFGKTHVARQVFDTMPERSLVPWTAIIGCHSRAGHLDMAFSMYNQMREEEIQPNSVTLLGLLFGISQLIQLQCVHAFVVRSGFEYDILVVNSLLNVYGRCGRVDMARHLFESVHQRDIVSWNSLLSGYSKNENVSESLELLNRMRINRAEPDQQTFGYLVSAIANQSKLQLGQSVHGQIVKVGCGSDAHVETSLVVMYLKCGNIHDALQMFNEIEDKDVISWTAMISGLVQNDRADEALKTFHWMLESRGMPSTATIASALAACAHLGSSSLGTSIHGYIIRQKIQVDTAAENSLLTMYAKCGLLAQSRAVFESIDDRDVVSWNAIVAGYAQNGYLDKALDHFNEMRGACQRPDPITVVSLLQACASVGALRQGKWIHNFVIRNGVGPSISIDTALIDMYSKCGDIDAAQRCFHDMPEHDVVSWSTVIGGYGSHGKGETALRMYSEFLSMGIEPNHVIFLAVLSACSHSGLVSQGLRVFRCMTEDFGIEPKLEHHASIVDLLTRAGRVEEAYNFVKKMFLQPSADVLGIVLDACRTHRNATLADVVAREIIMLKPTNASNYVQLAQSFASRSKWDGMGEVRMQMRSLGLKKVPGVPKIPRLLVISMPYKSSQSSTHKKSGKPAEIQYGTGSLDYFGFLQPRQCQVSTSGCMMKPFSLEFHMELGAEWVGCIYMAAIKELASIPAASRT</sequence>
<dbReference type="PANTHER" id="PTHR47926">
    <property type="entry name" value="PENTATRICOPEPTIDE REPEAT-CONTAINING PROTEIN"/>
    <property type="match status" value="1"/>
</dbReference>
<dbReference type="PANTHER" id="PTHR47926:SF451">
    <property type="entry name" value="TETRATRICOPEPTIDE-LIKE HELICAL DOMAIN SUPERFAMILY"/>
    <property type="match status" value="1"/>
</dbReference>
<keyword evidence="5" id="KW-1185">Reference proteome</keyword>
<dbReference type="FunFam" id="1.25.40.10:FF:000090">
    <property type="entry name" value="Pentatricopeptide repeat-containing protein, chloroplastic"/>
    <property type="match status" value="1"/>
</dbReference>
<protein>
    <recommendedName>
        <fullName evidence="6">Pentatricopeptide repeat-containing protein</fullName>
    </recommendedName>
</protein>
<dbReference type="PROSITE" id="PS51375">
    <property type="entry name" value="PPR"/>
    <property type="match status" value="6"/>
</dbReference>
<comment type="caution">
    <text evidence="4">The sequence shown here is derived from an EMBL/GenBank/DDBJ whole genome shotgun (WGS) entry which is preliminary data.</text>
</comment>
<dbReference type="GO" id="GO:0009451">
    <property type="term" value="P:RNA modification"/>
    <property type="evidence" value="ECO:0007669"/>
    <property type="project" value="InterPro"/>
</dbReference>
<feature type="repeat" description="PPR" evidence="3">
    <location>
        <begin position="424"/>
        <end position="458"/>
    </location>
</feature>
<accession>A0A9Q0K8M1</accession>